<dbReference type="NCBIfam" id="NF040919">
    <property type="entry name" value="Clostri_philic"/>
    <property type="match status" value="1"/>
</dbReference>
<name>D9SM99_CLOC7</name>
<dbReference type="AlphaFoldDB" id="D9SM99"/>
<dbReference type="HOGENOM" id="CLU_214268_0_0_9"/>
<reference evidence="2 3" key="1">
    <citation type="submission" date="2010-08" db="EMBL/GenBank/DDBJ databases">
        <title>Complete sequence of Clostridium cellulovorans 743B.</title>
        <authorList>
            <consortium name="US DOE Joint Genome Institute"/>
            <person name="Lucas S."/>
            <person name="Copeland A."/>
            <person name="Lapidus A."/>
            <person name="Cheng J.-F."/>
            <person name="Bruce D."/>
            <person name="Goodwin L."/>
            <person name="Pitluck S."/>
            <person name="Chertkov O."/>
            <person name="Detter J.C."/>
            <person name="Han C."/>
            <person name="Tapia R."/>
            <person name="Land M."/>
            <person name="Hauser L."/>
            <person name="Chang Y.-J."/>
            <person name="Jeffries C."/>
            <person name="Kyrpides N."/>
            <person name="Ivanova N."/>
            <person name="Mikhailova N."/>
            <person name="Hemme C.L."/>
            <person name="Woyke T."/>
        </authorList>
    </citation>
    <scope>NUCLEOTIDE SEQUENCE [LARGE SCALE GENOMIC DNA]</scope>
    <source>
        <strain evidence="3">ATCC 35296 / DSM 3052 / OCM 3 / 743B</strain>
    </source>
</reference>
<gene>
    <name evidence="2" type="ordered locus">Clocel_4093</name>
</gene>
<evidence type="ECO:0000313" key="3">
    <source>
        <dbReference type="Proteomes" id="UP000002730"/>
    </source>
</evidence>
<dbReference type="KEGG" id="ccb:Clocel_4093"/>
<dbReference type="Proteomes" id="UP000002730">
    <property type="component" value="Chromosome"/>
</dbReference>
<organism evidence="2 3">
    <name type="scientific">Clostridium cellulovorans (strain ATCC 35296 / DSM 3052 / OCM 3 / 743B)</name>
    <dbReference type="NCBI Taxonomy" id="573061"/>
    <lineage>
        <taxon>Bacteria</taxon>
        <taxon>Bacillati</taxon>
        <taxon>Bacillota</taxon>
        <taxon>Clostridia</taxon>
        <taxon>Eubacteriales</taxon>
        <taxon>Clostridiaceae</taxon>
        <taxon>Clostridium</taxon>
    </lineage>
</organism>
<protein>
    <submittedName>
        <fullName evidence="2">Uncharacterized protein</fullName>
    </submittedName>
</protein>
<keyword evidence="3" id="KW-1185">Reference proteome</keyword>
<evidence type="ECO:0000313" key="2">
    <source>
        <dbReference type="EMBL" id="ADL53755.1"/>
    </source>
</evidence>
<feature type="region of interest" description="Disordered" evidence="1">
    <location>
        <begin position="1"/>
        <end position="52"/>
    </location>
</feature>
<accession>D9SM99</accession>
<sequence>MKKQHDTIDSMQKGQRRQKLHEAQDNHGTRKNPPAYENFEGNDIEVKIEKRK</sequence>
<evidence type="ECO:0000256" key="1">
    <source>
        <dbReference type="SAM" id="MobiDB-lite"/>
    </source>
</evidence>
<dbReference type="RefSeq" id="WP_010074105.1">
    <property type="nucleotide sequence ID" value="NC_014393.1"/>
</dbReference>
<dbReference type="EMBL" id="CP002160">
    <property type="protein sequence ID" value="ADL53755.1"/>
    <property type="molecule type" value="Genomic_DNA"/>
</dbReference>
<proteinExistence type="predicted"/>